<reference evidence="1 2" key="1">
    <citation type="submission" date="2019-12" db="EMBL/GenBank/DDBJ databases">
        <title>Spirosoma sp. HMF4905 genome sequencing and assembly.</title>
        <authorList>
            <person name="Kang H."/>
            <person name="Cha I."/>
            <person name="Kim H."/>
            <person name="Joh K."/>
        </authorList>
    </citation>
    <scope>NUCLEOTIDE SEQUENCE [LARGE SCALE GENOMIC DNA]</scope>
    <source>
        <strain evidence="1 2">HMF4905</strain>
    </source>
</reference>
<proteinExistence type="predicted"/>
<dbReference type="AlphaFoldDB" id="A0A7K1SPC8"/>
<dbReference type="EMBL" id="WPIN01000025">
    <property type="protein sequence ID" value="MVM35668.1"/>
    <property type="molecule type" value="Genomic_DNA"/>
</dbReference>
<keyword evidence="2" id="KW-1185">Reference proteome</keyword>
<accession>A0A7K1SPC8</accession>
<dbReference type="RefSeq" id="WP_157590471.1">
    <property type="nucleotide sequence ID" value="NZ_WPIN01000025.1"/>
</dbReference>
<organism evidence="1 2">
    <name type="scientific">Spirosoma arboris</name>
    <dbReference type="NCBI Taxonomy" id="2682092"/>
    <lineage>
        <taxon>Bacteria</taxon>
        <taxon>Pseudomonadati</taxon>
        <taxon>Bacteroidota</taxon>
        <taxon>Cytophagia</taxon>
        <taxon>Cytophagales</taxon>
        <taxon>Cytophagaceae</taxon>
        <taxon>Spirosoma</taxon>
    </lineage>
</organism>
<protein>
    <submittedName>
        <fullName evidence="1">Uncharacterized protein</fullName>
    </submittedName>
</protein>
<gene>
    <name evidence="1" type="ORF">GO755_36975</name>
</gene>
<comment type="caution">
    <text evidence="1">The sequence shown here is derived from an EMBL/GenBank/DDBJ whole genome shotgun (WGS) entry which is preliminary data.</text>
</comment>
<sequence length="197" mass="23305">MTPKQTQRLIKKIADIKRALATEKRKFGGYDDSRGLRYLPTRYYLQLADYKGGLAYTRWFAKSFPDDIGFPDFLFEWSILLFKAGKFAQAKAKVWQTFCANTYVLDKFFGHPIQPIQKYEWSNLAQAAFTEYFIYSHQQADLLDFSHWLEAFMASELFIVHKDRYLILHQHLQGEEDVETRGYLRQEANQLEDAIEF</sequence>
<evidence type="ECO:0000313" key="2">
    <source>
        <dbReference type="Proteomes" id="UP000436006"/>
    </source>
</evidence>
<name>A0A7K1SPC8_9BACT</name>
<evidence type="ECO:0000313" key="1">
    <source>
        <dbReference type="EMBL" id="MVM35668.1"/>
    </source>
</evidence>
<dbReference type="Proteomes" id="UP000436006">
    <property type="component" value="Unassembled WGS sequence"/>
</dbReference>